<gene>
    <name evidence="1" type="ORF">PPAR00522_LOCUS11150</name>
</gene>
<protein>
    <submittedName>
        <fullName evidence="1">Uncharacterized protein</fullName>
    </submittedName>
</protein>
<sequence>MGNGRYSCLAHHQKDGKCHNNTSPSPFHILGSSAESAVSAHRACIPFLALNIGPGGALSSRHGIDDRCVRNCSTVLLDALDVDNEGNPKCPHLGLHETCAWVTGVEVVVSK</sequence>
<name>A0A7S0V5Q6_9CHLO</name>
<proteinExistence type="predicted"/>
<accession>A0A7S0V5Q6</accession>
<evidence type="ECO:0000313" key="1">
    <source>
        <dbReference type="EMBL" id="CAD8774743.1"/>
    </source>
</evidence>
<dbReference type="AlphaFoldDB" id="A0A7S0V5Q6"/>
<organism evidence="1">
    <name type="scientific">Polytomella parva</name>
    <dbReference type="NCBI Taxonomy" id="51329"/>
    <lineage>
        <taxon>Eukaryota</taxon>
        <taxon>Viridiplantae</taxon>
        <taxon>Chlorophyta</taxon>
        <taxon>core chlorophytes</taxon>
        <taxon>Chlorophyceae</taxon>
        <taxon>CS clade</taxon>
        <taxon>Chlamydomonadales</taxon>
        <taxon>Chlamydomonadaceae</taxon>
        <taxon>Polytomella</taxon>
    </lineage>
</organism>
<dbReference type="EMBL" id="HBFM01017355">
    <property type="protein sequence ID" value="CAD8774743.1"/>
    <property type="molecule type" value="Transcribed_RNA"/>
</dbReference>
<reference evidence="1" key="1">
    <citation type="submission" date="2021-01" db="EMBL/GenBank/DDBJ databases">
        <authorList>
            <person name="Corre E."/>
            <person name="Pelletier E."/>
            <person name="Niang G."/>
            <person name="Scheremetjew M."/>
            <person name="Finn R."/>
            <person name="Kale V."/>
            <person name="Holt S."/>
            <person name="Cochrane G."/>
            <person name="Meng A."/>
            <person name="Brown T."/>
            <person name="Cohen L."/>
        </authorList>
    </citation>
    <scope>NUCLEOTIDE SEQUENCE</scope>
    <source>
        <strain evidence="1">SAG 63-3</strain>
    </source>
</reference>